<dbReference type="EMBL" id="CM032187">
    <property type="protein sequence ID" value="KAG7089100.1"/>
    <property type="molecule type" value="Genomic_DNA"/>
</dbReference>
<gene>
    <name evidence="1" type="ORF">E1B28_010809</name>
</gene>
<dbReference type="Proteomes" id="UP001049176">
    <property type="component" value="Chromosome 7"/>
</dbReference>
<evidence type="ECO:0000313" key="2">
    <source>
        <dbReference type="Proteomes" id="UP001049176"/>
    </source>
</evidence>
<dbReference type="AlphaFoldDB" id="A0A9P7RSX1"/>
<reference evidence="1" key="1">
    <citation type="journal article" date="2021" name="Genome Biol. Evol.">
        <title>The assembled and annotated genome of the fairy-ring fungus Marasmius oreades.</title>
        <authorList>
            <person name="Hiltunen M."/>
            <person name="Ament-Velasquez S.L."/>
            <person name="Johannesson H."/>
        </authorList>
    </citation>
    <scope>NUCLEOTIDE SEQUENCE</scope>
    <source>
        <strain evidence="1">03SP1</strain>
    </source>
</reference>
<keyword evidence="2" id="KW-1185">Reference proteome</keyword>
<dbReference type="GeneID" id="66079884"/>
<proteinExistence type="predicted"/>
<protein>
    <submittedName>
        <fullName evidence="1">Uncharacterized protein</fullName>
    </submittedName>
</protein>
<dbReference type="KEGG" id="more:E1B28_010809"/>
<comment type="caution">
    <text evidence="1">The sequence shown here is derived from an EMBL/GenBank/DDBJ whole genome shotgun (WGS) entry which is preliminary data.</text>
</comment>
<dbReference type="RefSeq" id="XP_043005570.1">
    <property type="nucleotide sequence ID" value="XM_043155788.1"/>
</dbReference>
<organism evidence="1 2">
    <name type="scientific">Marasmius oreades</name>
    <name type="common">fairy-ring Marasmius</name>
    <dbReference type="NCBI Taxonomy" id="181124"/>
    <lineage>
        <taxon>Eukaryota</taxon>
        <taxon>Fungi</taxon>
        <taxon>Dikarya</taxon>
        <taxon>Basidiomycota</taxon>
        <taxon>Agaricomycotina</taxon>
        <taxon>Agaricomycetes</taxon>
        <taxon>Agaricomycetidae</taxon>
        <taxon>Agaricales</taxon>
        <taxon>Marasmiineae</taxon>
        <taxon>Marasmiaceae</taxon>
        <taxon>Marasmius</taxon>
    </lineage>
</organism>
<name>A0A9P7RSX1_9AGAR</name>
<accession>A0A9P7RSX1</accession>
<evidence type="ECO:0000313" key="1">
    <source>
        <dbReference type="EMBL" id="KAG7089100.1"/>
    </source>
</evidence>
<sequence>MSLQMTGELRLRNRQGRWRSSRRFRGTLISIDVILFSRLDARFFSSTPCLASGWPLFFAIPVFRKKAIQGVEWALWLTAVAVMPIDKFTESIFEEECAEMNGLDFRRIPSVCFYACTYHIGKPRT</sequence>